<sequence>MSQCRTSNVHRIVILISLSVILVGLVVSAGAAVVEVPKNGGRESGGKWRIRGTRRKEGKATLLAATVHPDPYPCKPRNISVPLPHPPPGRLYIPNCAVVKRCSGCCSYDAVECLPKPGVKHGVVKWQTNEYVMRPNGQWKFNGLKTFEILEHTKCKCGCKIREEHCNKNSRTTLQRYDRRGCQCFCMNVLERLTCGPPKIWDDSECKCSCPSIECSTGSYIDSDICELHGLRKKAMSAKANVPFSLNGFSAMVKAVTTKLLQLHLNQIKKKHLILQRARVKFYLLRNANLVFIIPEVYRNIRCVSGKEIAERVEM</sequence>
<keyword evidence="2" id="KW-0472">Membrane</keyword>
<reference evidence="4" key="1">
    <citation type="submission" date="2013-04" db="EMBL/GenBank/DDBJ databases">
        <authorList>
            <person name="Qu J."/>
            <person name="Murali S.C."/>
            <person name="Bandaranaike D."/>
            <person name="Bellair M."/>
            <person name="Blankenburg K."/>
            <person name="Chao H."/>
            <person name="Dinh H."/>
            <person name="Doddapaneni H."/>
            <person name="Downs B."/>
            <person name="Dugan-Rocha S."/>
            <person name="Elkadiri S."/>
            <person name="Gnanaolivu R.D."/>
            <person name="Hernandez B."/>
            <person name="Javaid M."/>
            <person name="Jayaseelan J.C."/>
            <person name="Lee S."/>
            <person name="Li M."/>
            <person name="Ming W."/>
            <person name="Munidasa M."/>
            <person name="Muniz J."/>
            <person name="Nguyen L."/>
            <person name="Ongeri F."/>
            <person name="Osuji N."/>
            <person name="Pu L.-L."/>
            <person name="Puazo M."/>
            <person name="Qu C."/>
            <person name="Quiroz J."/>
            <person name="Raj R."/>
            <person name="Weissenberger G."/>
            <person name="Xin Y."/>
            <person name="Zou X."/>
            <person name="Han Y."/>
            <person name="Richards S."/>
            <person name="Worley K."/>
            <person name="Muzny D."/>
            <person name="Gibbs R."/>
        </authorList>
    </citation>
    <scope>NUCLEOTIDE SEQUENCE</scope>
    <source>
        <strain evidence="4">Sampled in the wild</strain>
    </source>
</reference>
<comment type="caution">
    <text evidence="4">The sequence shown here is derived from an EMBL/GenBank/DDBJ whole genome shotgun (WGS) entry which is preliminary data.</text>
</comment>
<dbReference type="SMART" id="SM00141">
    <property type="entry name" value="PDGF"/>
    <property type="match status" value="1"/>
</dbReference>
<evidence type="ECO:0000256" key="2">
    <source>
        <dbReference type="SAM" id="Phobius"/>
    </source>
</evidence>
<feature type="domain" description="Platelet-derived growth factor (PDGF) family profile" evidence="3">
    <location>
        <begin position="74"/>
        <end position="157"/>
    </location>
</feature>
<keyword evidence="5" id="KW-1185">Reference proteome</keyword>
<feature type="non-terminal residue" evidence="4">
    <location>
        <position position="315"/>
    </location>
</feature>
<dbReference type="SUPFAM" id="SSF57501">
    <property type="entry name" value="Cystine-knot cytokines"/>
    <property type="match status" value="1"/>
</dbReference>
<dbReference type="Pfam" id="PF00341">
    <property type="entry name" value="PDGF"/>
    <property type="match status" value="1"/>
</dbReference>
<accession>A0A8K0JZC2</accession>
<proteinExistence type="inferred from homology"/>
<evidence type="ECO:0000259" key="3">
    <source>
        <dbReference type="PROSITE" id="PS50278"/>
    </source>
</evidence>
<gene>
    <name evidence="4" type="ORF">J437_LFUL000019</name>
</gene>
<dbReference type="AlphaFoldDB" id="A0A8K0JZC2"/>
<dbReference type="GO" id="GO:0016020">
    <property type="term" value="C:membrane"/>
    <property type="evidence" value="ECO:0007669"/>
    <property type="project" value="InterPro"/>
</dbReference>
<dbReference type="Gene3D" id="2.10.90.10">
    <property type="entry name" value="Cystine-knot cytokines"/>
    <property type="match status" value="1"/>
</dbReference>
<dbReference type="PROSITE" id="PS50278">
    <property type="entry name" value="PDGF_2"/>
    <property type="match status" value="1"/>
</dbReference>
<organism evidence="4 5">
    <name type="scientific">Ladona fulva</name>
    <name type="common">Scarce chaser dragonfly</name>
    <name type="synonym">Libellula fulva</name>
    <dbReference type="NCBI Taxonomy" id="123851"/>
    <lineage>
        <taxon>Eukaryota</taxon>
        <taxon>Metazoa</taxon>
        <taxon>Ecdysozoa</taxon>
        <taxon>Arthropoda</taxon>
        <taxon>Hexapoda</taxon>
        <taxon>Insecta</taxon>
        <taxon>Pterygota</taxon>
        <taxon>Palaeoptera</taxon>
        <taxon>Odonata</taxon>
        <taxon>Epiprocta</taxon>
        <taxon>Anisoptera</taxon>
        <taxon>Libelluloidea</taxon>
        <taxon>Libellulidae</taxon>
        <taxon>Ladona</taxon>
    </lineage>
</organism>
<feature type="transmembrane region" description="Helical" evidence="2">
    <location>
        <begin position="12"/>
        <end position="34"/>
    </location>
</feature>
<dbReference type="InterPro" id="IPR029034">
    <property type="entry name" value="Cystine-knot_cytokine"/>
</dbReference>
<evidence type="ECO:0000313" key="5">
    <source>
        <dbReference type="Proteomes" id="UP000792457"/>
    </source>
</evidence>
<dbReference type="OrthoDB" id="8878063at2759"/>
<dbReference type="InterPro" id="IPR000072">
    <property type="entry name" value="PDGF/VEGF_dom"/>
</dbReference>
<reference evidence="4" key="2">
    <citation type="submission" date="2017-10" db="EMBL/GenBank/DDBJ databases">
        <title>Ladona fulva Genome sequencing and assembly.</title>
        <authorList>
            <person name="Murali S."/>
            <person name="Richards S."/>
            <person name="Bandaranaike D."/>
            <person name="Bellair M."/>
            <person name="Blankenburg K."/>
            <person name="Chao H."/>
            <person name="Dinh H."/>
            <person name="Doddapaneni H."/>
            <person name="Dugan-Rocha S."/>
            <person name="Elkadiri S."/>
            <person name="Gnanaolivu R."/>
            <person name="Hernandez B."/>
            <person name="Skinner E."/>
            <person name="Javaid M."/>
            <person name="Lee S."/>
            <person name="Li M."/>
            <person name="Ming W."/>
            <person name="Munidasa M."/>
            <person name="Muniz J."/>
            <person name="Nguyen L."/>
            <person name="Hughes D."/>
            <person name="Osuji N."/>
            <person name="Pu L.-L."/>
            <person name="Puazo M."/>
            <person name="Qu C."/>
            <person name="Quiroz J."/>
            <person name="Raj R."/>
            <person name="Weissenberger G."/>
            <person name="Xin Y."/>
            <person name="Zou X."/>
            <person name="Han Y."/>
            <person name="Worley K."/>
            <person name="Muzny D."/>
            <person name="Gibbs R."/>
        </authorList>
    </citation>
    <scope>NUCLEOTIDE SEQUENCE</scope>
    <source>
        <strain evidence="4">Sampled in the wild</strain>
    </source>
</reference>
<keyword evidence="1" id="KW-0339">Growth factor</keyword>
<keyword evidence="2" id="KW-0812">Transmembrane</keyword>
<dbReference type="Proteomes" id="UP000792457">
    <property type="component" value="Unassembled WGS sequence"/>
</dbReference>
<comment type="similarity">
    <text evidence="1">Belongs to the PDGF/VEGF growth factor family.</text>
</comment>
<evidence type="ECO:0000256" key="1">
    <source>
        <dbReference type="RuleBase" id="RU003818"/>
    </source>
</evidence>
<dbReference type="GO" id="GO:0008083">
    <property type="term" value="F:growth factor activity"/>
    <property type="evidence" value="ECO:0007669"/>
    <property type="project" value="UniProtKB-KW"/>
</dbReference>
<protein>
    <recommendedName>
        <fullName evidence="3">Platelet-derived growth factor (PDGF) family profile domain-containing protein</fullName>
    </recommendedName>
</protein>
<dbReference type="EMBL" id="KZ308222">
    <property type="protein sequence ID" value="KAG8225041.1"/>
    <property type="molecule type" value="Genomic_DNA"/>
</dbReference>
<name>A0A8K0JZC2_LADFU</name>
<keyword evidence="2" id="KW-1133">Transmembrane helix</keyword>
<evidence type="ECO:0000313" key="4">
    <source>
        <dbReference type="EMBL" id="KAG8225041.1"/>
    </source>
</evidence>